<dbReference type="RefSeq" id="WP_290310711.1">
    <property type="nucleotide sequence ID" value="NZ_JAUFQC010000001.1"/>
</dbReference>
<evidence type="ECO:0000256" key="1">
    <source>
        <dbReference type="SAM" id="MobiDB-lite"/>
    </source>
</evidence>
<evidence type="ECO:0000313" key="3">
    <source>
        <dbReference type="Proteomes" id="UP001238540"/>
    </source>
</evidence>
<feature type="compositionally biased region" description="Basic and acidic residues" evidence="1">
    <location>
        <begin position="1"/>
        <end position="33"/>
    </location>
</feature>
<sequence length="42" mass="4785">MVATKDGKWTPLEEGRTCHQDDERTRLRIEQSELTRTVSGPG</sequence>
<evidence type="ECO:0000313" key="2">
    <source>
        <dbReference type="EMBL" id="MDN3608739.1"/>
    </source>
</evidence>
<dbReference type="Proteomes" id="UP001238540">
    <property type="component" value="Unassembled WGS sequence"/>
</dbReference>
<comment type="caution">
    <text evidence="2">The sequence shown here is derived from an EMBL/GenBank/DDBJ whole genome shotgun (WGS) entry which is preliminary data.</text>
</comment>
<keyword evidence="3" id="KW-1185">Reference proteome</keyword>
<accession>A0ABT8BQ13</accession>
<dbReference type="EMBL" id="JAUFQC010000001">
    <property type="protein sequence ID" value="MDN3608739.1"/>
    <property type="molecule type" value="Genomic_DNA"/>
</dbReference>
<protein>
    <submittedName>
        <fullName evidence="2">Uncharacterized protein</fullName>
    </submittedName>
</protein>
<name>A0ABT8BQ13_9VIBR</name>
<reference evidence="3" key="1">
    <citation type="journal article" date="2019" name="Int. J. Syst. Evol. Microbiol.">
        <title>The Global Catalogue of Microorganisms (GCM) 10K type strain sequencing project: providing services to taxonomists for standard genome sequencing and annotation.</title>
        <authorList>
            <consortium name="The Broad Institute Genomics Platform"/>
            <consortium name="The Broad Institute Genome Sequencing Center for Infectious Disease"/>
            <person name="Wu L."/>
            <person name="Ma J."/>
        </authorList>
    </citation>
    <scope>NUCLEOTIDE SEQUENCE [LARGE SCALE GENOMIC DNA]</scope>
    <source>
        <strain evidence="3">CECT 7398</strain>
    </source>
</reference>
<organism evidence="2 3">
    <name type="scientific">Vibrio ostreicida</name>
    <dbReference type="NCBI Taxonomy" id="526588"/>
    <lineage>
        <taxon>Bacteria</taxon>
        <taxon>Pseudomonadati</taxon>
        <taxon>Pseudomonadota</taxon>
        <taxon>Gammaproteobacteria</taxon>
        <taxon>Vibrionales</taxon>
        <taxon>Vibrionaceae</taxon>
        <taxon>Vibrio</taxon>
    </lineage>
</organism>
<proteinExistence type="predicted"/>
<feature type="region of interest" description="Disordered" evidence="1">
    <location>
        <begin position="1"/>
        <end position="42"/>
    </location>
</feature>
<gene>
    <name evidence="2" type="ORF">QWZ16_03070</name>
</gene>